<dbReference type="InterPro" id="IPR003593">
    <property type="entry name" value="AAA+_ATPase"/>
</dbReference>
<dbReference type="Proteomes" id="UP001589748">
    <property type="component" value="Unassembled WGS sequence"/>
</dbReference>
<proteinExistence type="inferred from homology"/>
<dbReference type="RefSeq" id="WP_380137380.1">
    <property type="nucleotide sequence ID" value="NZ_JBHLUI010000008.1"/>
</dbReference>
<feature type="compositionally biased region" description="Pro residues" evidence="2">
    <location>
        <begin position="174"/>
        <end position="183"/>
    </location>
</feature>
<evidence type="ECO:0000256" key="1">
    <source>
        <dbReference type="ARBA" id="ARBA00006354"/>
    </source>
</evidence>
<dbReference type="Pfam" id="PF13541">
    <property type="entry name" value="ChlI"/>
    <property type="match status" value="1"/>
</dbReference>
<dbReference type="Gene3D" id="3.40.50.300">
    <property type="entry name" value="P-loop containing nucleotide triphosphate hydrolases"/>
    <property type="match status" value="1"/>
</dbReference>
<dbReference type="InterPro" id="IPR027417">
    <property type="entry name" value="P-loop_NTPase"/>
</dbReference>
<dbReference type="InterPro" id="IPR000523">
    <property type="entry name" value="Mg_chelatse_chII-like_cat_dom"/>
</dbReference>
<sequence>MGIARALTVGLVGLEGHLVEVEADIAAGLPAFVLVGLPDAALHEAKDRVRAATANCGWTLPSARITVNLSPATLPKSGSAFDLAVAIAVLTAAGVVPAEPSAGVVHLGELGLDGSVRPVDGVLPAVLAAARAGVRRVVVPQATAEEAALVPGVVVRGVRWLSELAADYRGDPPLDLPDPPSIPTAPVGPAHDRRGDLADVVGQREARYALEVAAAGAHHLLMNGPPGAGKTMLAARLPGVLPDLDEEAALEVTAVHSVAGLLRGRSAALVTRPPYEDPHHTASVAAIVGGGTGVPRPGAVSRAHRGVLFLDEAPEFSSAVLESLRQPLESGDLVLHRSRGSARYPARFQLVLAANPCPCGRANGPALDCSCTSVARRRYADKLSKPLLDRIDLQVQVEGVSRADVVQAVPGETSAVVAGRVAGARAAAEARLRPYGRRTNAELTGPLLRGPLRLPAATTADLDRAMDRNRLSLRGLDRVLRVAWTVADLRGAERPDVDDVGRALGLRGAFLAVAA</sequence>
<name>A0ABV5LVQ2_9ACTN</name>
<dbReference type="NCBIfam" id="TIGR00368">
    <property type="entry name" value="YifB family Mg chelatase-like AAA ATPase"/>
    <property type="match status" value="1"/>
</dbReference>
<evidence type="ECO:0000313" key="5">
    <source>
        <dbReference type="Proteomes" id="UP001589748"/>
    </source>
</evidence>
<feature type="domain" description="AAA+ ATPase" evidence="3">
    <location>
        <begin position="216"/>
        <end position="401"/>
    </location>
</feature>
<accession>A0ABV5LVQ2</accession>
<dbReference type="Pfam" id="PF01078">
    <property type="entry name" value="Mg_chelatase"/>
    <property type="match status" value="1"/>
</dbReference>
<dbReference type="SMART" id="SM00382">
    <property type="entry name" value="AAA"/>
    <property type="match status" value="1"/>
</dbReference>
<evidence type="ECO:0000259" key="3">
    <source>
        <dbReference type="SMART" id="SM00382"/>
    </source>
</evidence>
<protein>
    <submittedName>
        <fullName evidence="4">YifB family Mg chelatase-like AAA ATPase</fullName>
    </submittedName>
</protein>
<keyword evidence="5" id="KW-1185">Reference proteome</keyword>
<dbReference type="PANTHER" id="PTHR32039">
    <property type="entry name" value="MAGNESIUM-CHELATASE SUBUNIT CHLI"/>
    <property type="match status" value="1"/>
</dbReference>
<dbReference type="Pfam" id="PF13335">
    <property type="entry name" value="Mg_chelatase_C"/>
    <property type="match status" value="1"/>
</dbReference>
<dbReference type="EMBL" id="JBHMDM010000007">
    <property type="protein sequence ID" value="MFB9378128.1"/>
    <property type="molecule type" value="Genomic_DNA"/>
</dbReference>
<organism evidence="4 5">
    <name type="scientific">Kineococcus gynurae</name>
    <dbReference type="NCBI Taxonomy" id="452979"/>
    <lineage>
        <taxon>Bacteria</taxon>
        <taxon>Bacillati</taxon>
        <taxon>Actinomycetota</taxon>
        <taxon>Actinomycetes</taxon>
        <taxon>Kineosporiales</taxon>
        <taxon>Kineosporiaceae</taxon>
        <taxon>Kineococcus</taxon>
    </lineage>
</organism>
<dbReference type="InterPro" id="IPR025158">
    <property type="entry name" value="Mg_chelat-rel_C"/>
</dbReference>
<evidence type="ECO:0000256" key="2">
    <source>
        <dbReference type="SAM" id="MobiDB-lite"/>
    </source>
</evidence>
<dbReference type="Gene3D" id="3.30.230.10">
    <property type="match status" value="1"/>
</dbReference>
<gene>
    <name evidence="4" type="ORF">ACFFVI_14240</name>
</gene>
<dbReference type="CDD" id="cd00009">
    <property type="entry name" value="AAA"/>
    <property type="match status" value="1"/>
</dbReference>
<comment type="similarity">
    <text evidence="1">Belongs to the Mg-chelatase subunits D/I family. ComM subfamily.</text>
</comment>
<comment type="caution">
    <text evidence="4">The sequence shown here is derived from an EMBL/GenBank/DDBJ whole genome shotgun (WGS) entry which is preliminary data.</text>
</comment>
<evidence type="ECO:0000313" key="4">
    <source>
        <dbReference type="EMBL" id="MFB9378128.1"/>
    </source>
</evidence>
<dbReference type="InterPro" id="IPR014721">
    <property type="entry name" value="Ribsml_uS5_D2-typ_fold_subgr"/>
</dbReference>
<dbReference type="InterPro" id="IPR045006">
    <property type="entry name" value="CHLI-like"/>
</dbReference>
<dbReference type="InterPro" id="IPR020568">
    <property type="entry name" value="Ribosomal_Su5_D2-typ_SF"/>
</dbReference>
<feature type="region of interest" description="Disordered" evidence="2">
    <location>
        <begin position="170"/>
        <end position="194"/>
    </location>
</feature>
<reference evidence="4 5" key="1">
    <citation type="submission" date="2024-09" db="EMBL/GenBank/DDBJ databases">
        <authorList>
            <person name="Sun Q."/>
            <person name="Mori K."/>
        </authorList>
    </citation>
    <scope>NUCLEOTIDE SEQUENCE [LARGE SCALE GENOMIC DNA]</scope>
    <source>
        <strain evidence="4 5">TISTR 1856</strain>
    </source>
</reference>
<dbReference type="SUPFAM" id="SSF52540">
    <property type="entry name" value="P-loop containing nucleoside triphosphate hydrolases"/>
    <property type="match status" value="1"/>
</dbReference>
<dbReference type="PANTHER" id="PTHR32039:SF7">
    <property type="entry name" value="COMPETENCE PROTEIN COMM"/>
    <property type="match status" value="1"/>
</dbReference>
<dbReference type="InterPro" id="IPR004482">
    <property type="entry name" value="Mg_chelat-rel"/>
</dbReference>
<dbReference type="SUPFAM" id="SSF54211">
    <property type="entry name" value="Ribosomal protein S5 domain 2-like"/>
    <property type="match status" value="1"/>
</dbReference>